<organism evidence="2 3">
    <name type="scientific">Rubus argutus</name>
    <name type="common">Southern blackberry</name>
    <dbReference type="NCBI Taxonomy" id="59490"/>
    <lineage>
        <taxon>Eukaryota</taxon>
        <taxon>Viridiplantae</taxon>
        <taxon>Streptophyta</taxon>
        <taxon>Embryophyta</taxon>
        <taxon>Tracheophyta</taxon>
        <taxon>Spermatophyta</taxon>
        <taxon>Magnoliopsida</taxon>
        <taxon>eudicotyledons</taxon>
        <taxon>Gunneridae</taxon>
        <taxon>Pentapetalae</taxon>
        <taxon>rosids</taxon>
        <taxon>fabids</taxon>
        <taxon>Rosales</taxon>
        <taxon>Rosaceae</taxon>
        <taxon>Rosoideae</taxon>
        <taxon>Rosoideae incertae sedis</taxon>
        <taxon>Rubus</taxon>
    </lineage>
</organism>
<gene>
    <name evidence="2" type="ORF">M0R45_028103</name>
</gene>
<evidence type="ECO:0000313" key="3">
    <source>
        <dbReference type="Proteomes" id="UP001457282"/>
    </source>
</evidence>
<dbReference type="PANTHER" id="PTHR36746">
    <property type="entry name" value="BNAC04G51760D PROTEIN"/>
    <property type="match status" value="1"/>
</dbReference>
<dbReference type="PANTHER" id="PTHR36746:SF3">
    <property type="entry name" value="DUF4005 DOMAIN-CONTAINING PROTEIN"/>
    <property type="match status" value="1"/>
</dbReference>
<evidence type="ECO:0000256" key="1">
    <source>
        <dbReference type="SAM" id="MobiDB-lite"/>
    </source>
</evidence>
<feature type="region of interest" description="Disordered" evidence="1">
    <location>
        <begin position="41"/>
        <end position="84"/>
    </location>
</feature>
<dbReference type="EMBL" id="JBEDUW010000006">
    <property type="protein sequence ID" value="KAK9919512.1"/>
    <property type="molecule type" value="Genomic_DNA"/>
</dbReference>
<sequence length="166" mass="18679">MRKSLHSSNTECVCKKIFCFSITCPVCKLAPTSRVSLQEKLKPKAEMTTQPKVAAEPSNARESLKVDKKQKRPKLEAQLTEGNRTASLQGSNDAFLDYITRAKIRIRAMSNAGIEKIASRSAEDVYDAKKEDSTKDTFSVYINRVKMKIRKTSSIGSRKIISFKRD</sequence>
<accession>A0AAW1W4W5</accession>
<comment type="caution">
    <text evidence="2">The sequence shown here is derived from an EMBL/GenBank/DDBJ whole genome shotgun (WGS) entry which is preliminary data.</text>
</comment>
<proteinExistence type="predicted"/>
<dbReference type="Proteomes" id="UP001457282">
    <property type="component" value="Unassembled WGS sequence"/>
</dbReference>
<evidence type="ECO:0000313" key="2">
    <source>
        <dbReference type="EMBL" id="KAK9919512.1"/>
    </source>
</evidence>
<keyword evidence="3" id="KW-1185">Reference proteome</keyword>
<dbReference type="AlphaFoldDB" id="A0AAW1W4W5"/>
<name>A0AAW1W4W5_RUBAR</name>
<reference evidence="2 3" key="1">
    <citation type="journal article" date="2023" name="G3 (Bethesda)">
        <title>A chromosome-length genome assembly and annotation of blackberry (Rubus argutus, cv. 'Hillquist').</title>
        <authorList>
            <person name="Bruna T."/>
            <person name="Aryal R."/>
            <person name="Dudchenko O."/>
            <person name="Sargent D.J."/>
            <person name="Mead D."/>
            <person name="Buti M."/>
            <person name="Cavallini A."/>
            <person name="Hytonen T."/>
            <person name="Andres J."/>
            <person name="Pham M."/>
            <person name="Weisz D."/>
            <person name="Mascagni F."/>
            <person name="Usai G."/>
            <person name="Natali L."/>
            <person name="Bassil N."/>
            <person name="Fernandez G.E."/>
            <person name="Lomsadze A."/>
            <person name="Armour M."/>
            <person name="Olukolu B."/>
            <person name="Poorten T."/>
            <person name="Britton C."/>
            <person name="Davik J."/>
            <person name="Ashrafi H."/>
            <person name="Aiden E.L."/>
            <person name="Borodovsky M."/>
            <person name="Worthington M."/>
        </authorList>
    </citation>
    <scope>NUCLEOTIDE SEQUENCE [LARGE SCALE GENOMIC DNA]</scope>
    <source>
        <strain evidence="2">PI 553951</strain>
    </source>
</reference>
<protein>
    <submittedName>
        <fullName evidence="2">Uncharacterized protein</fullName>
    </submittedName>
</protein>